<dbReference type="Gene3D" id="3.10.290.30">
    <property type="entry name" value="MM3350-like"/>
    <property type="match status" value="1"/>
</dbReference>
<keyword evidence="2" id="KW-1185">Reference proteome</keyword>
<organism evidence="1 2">
    <name type="scientific">Thiorhodococcus fuscus</name>
    <dbReference type="NCBI Taxonomy" id="527200"/>
    <lineage>
        <taxon>Bacteria</taxon>
        <taxon>Pseudomonadati</taxon>
        <taxon>Pseudomonadota</taxon>
        <taxon>Gammaproteobacteria</taxon>
        <taxon>Chromatiales</taxon>
        <taxon>Chromatiaceae</taxon>
        <taxon>Thiorhodococcus</taxon>
    </lineage>
</organism>
<dbReference type="Proteomes" id="UP001597337">
    <property type="component" value="Unassembled WGS sequence"/>
</dbReference>
<proteinExistence type="predicted"/>
<gene>
    <name evidence="1" type="ORF">ACFSJC_11440</name>
</gene>
<dbReference type="InterPro" id="IPR024047">
    <property type="entry name" value="MM3350-like_sf"/>
</dbReference>
<dbReference type="EMBL" id="JBHUHX010000026">
    <property type="protein sequence ID" value="MFD2112454.1"/>
    <property type="molecule type" value="Genomic_DNA"/>
</dbReference>
<dbReference type="SUPFAM" id="SSF159941">
    <property type="entry name" value="MM3350-like"/>
    <property type="match status" value="1"/>
</dbReference>
<evidence type="ECO:0000313" key="2">
    <source>
        <dbReference type="Proteomes" id="UP001597337"/>
    </source>
</evidence>
<comment type="caution">
    <text evidence="1">The sequence shown here is derived from an EMBL/GenBank/DDBJ whole genome shotgun (WGS) entry which is preliminary data.</text>
</comment>
<dbReference type="RefSeq" id="WP_386026754.1">
    <property type="nucleotide sequence ID" value="NZ_JBHUHX010000026.1"/>
</dbReference>
<name>A0ABW4Y9S0_9GAMM</name>
<protein>
    <submittedName>
        <fullName evidence="1">Uncharacterized protein</fullName>
    </submittedName>
</protein>
<accession>A0ABW4Y9S0</accession>
<sequence length="78" mass="9493">MIWTLNIKLVAPPWERRLESLFPLPKHRKLFYLVDFGDNWIFQVSRSRKKPFEAEPGDEYPRLLDEKGEKLQQYPNFE</sequence>
<reference evidence="2" key="1">
    <citation type="journal article" date="2019" name="Int. J. Syst. Evol. Microbiol.">
        <title>The Global Catalogue of Microorganisms (GCM) 10K type strain sequencing project: providing services to taxonomists for standard genome sequencing and annotation.</title>
        <authorList>
            <consortium name="The Broad Institute Genomics Platform"/>
            <consortium name="The Broad Institute Genome Sequencing Center for Infectious Disease"/>
            <person name="Wu L."/>
            <person name="Ma J."/>
        </authorList>
    </citation>
    <scope>NUCLEOTIDE SEQUENCE [LARGE SCALE GENOMIC DNA]</scope>
    <source>
        <strain evidence="2">KACC 12597</strain>
    </source>
</reference>
<evidence type="ECO:0000313" key="1">
    <source>
        <dbReference type="EMBL" id="MFD2112454.1"/>
    </source>
</evidence>